<dbReference type="EMBL" id="JRRC01036445">
    <property type="protein sequence ID" value="KHF98335.1"/>
    <property type="molecule type" value="Genomic_DNA"/>
</dbReference>
<evidence type="ECO:0000313" key="3">
    <source>
        <dbReference type="Proteomes" id="UP000032142"/>
    </source>
</evidence>
<name>A0A0B0MHH2_GOSAR</name>
<dbReference type="Proteomes" id="UP000032142">
    <property type="component" value="Unassembled WGS sequence"/>
</dbReference>
<protein>
    <submittedName>
        <fullName evidence="2">Ferrochelatase</fullName>
    </submittedName>
</protein>
<organism evidence="2 3">
    <name type="scientific">Gossypium arboreum</name>
    <name type="common">Tree cotton</name>
    <name type="synonym">Gossypium nanking</name>
    <dbReference type="NCBI Taxonomy" id="29729"/>
    <lineage>
        <taxon>Eukaryota</taxon>
        <taxon>Viridiplantae</taxon>
        <taxon>Streptophyta</taxon>
        <taxon>Embryophyta</taxon>
        <taxon>Tracheophyta</taxon>
        <taxon>Spermatophyta</taxon>
        <taxon>Magnoliopsida</taxon>
        <taxon>eudicotyledons</taxon>
        <taxon>Gunneridae</taxon>
        <taxon>Pentapetalae</taxon>
        <taxon>rosids</taxon>
        <taxon>malvids</taxon>
        <taxon>Malvales</taxon>
        <taxon>Malvaceae</taxon>
        <taxon>Malvoideae</taxon>
        <taxon>Gossypium</taxon>
    </lineage>
</organism>
<proteinExistence type="predicted"/>
<keyword evidence="3" id="KW-1185">Reference proteome</keyword>
<accession>A0A0B0MHH2</accession>
<comment type="caution">
    <text evidence="2">The sequence shown here is derived from an EMBL/GenBank/DDBJ whole genome shotgun (WGS) entry which is preliminary data.</text>
</comment>
<evidence type="ECO:0000256" key="1">
    <source>
        <dbReference type="SAM" id="MobiDB-lite"/>
    </source>
</evidence>
<gene>
    <name evidence="2" type="ORF">F383_37568</name>
</gene>
<dbReference type="AlphaFoldDB" id="A0A0B0MHH2"/>
<evidence type="ECO:0000313" key="2">
    <source>
        <dbReference type="EMBL" id="KHF98335.1"/>
    </source>
</evidence>
<reference evidence="3" key="1">
    <citation type="submission" date="2014-09" db="EMBL/GenBank/DDBJ databases">
        <authorList>
            <person name="Mudge J."/>
            <person name="Ramaraj T."/>
            <person name="Lindquist I.E."/>
            <person name="Bharti A.K."/>
            <person name="Sundararajan A."/>
            <person name="Cameron C.T."/>
            <person name="Woodward J.E."/>
            <person name="May G.D."/>
            <person name="Brubaker C."/>
            <person name="Broadhvest J."/>
            <person name="Wilkins T.A."/>
        </authorList>
    </citation>
    <scope>NUCLEOTIDE SEQUENCE</scope>
    <source>
        <strain evidence="3">cv. AKA8401</strain>
    </source>
</reference>
<sequence>MAWKIALYLSRFWTWVRDTGVFLAPGRVFYIYTSVWSLDTRDFLSSTSNPVQASDAGEGYRDDVESNMPAPTEGTAPVDSEPVTLSQGGRAREAYLHMMDAWYTEFVHANLNTPPPPPPLIPQYAPVAPQGVDLVRREKPQ</sequence>
<feature type="region of interest" description="Disordered" evidence="1">
    <location>
        <begin position="46"/>
        <end position="86"/>
    </location>
</feature>